<comment type="caution">
    <text evidence="2">The sequence shown here is derived from an EMBL/GenBank/DDBJ whole genome shotgun (WGS) entry which is preliminary data.</text>
</comment>
<protein>
    <recommendedName>
        <fullName evidence="1">F-box domain-containing protein</fullName>
    </recommendedName>
</protein>
<evidence type="ECO:0000313" key="2">
    <source>
        <dbReference type="EMBL" id="KAF9886269.1"/>
    </source>
</evidence>
<dbReference type="EMBL" id="VCAU01000080">
    <property type="protein sequence ID" value="KAF9886269.1"/>
    <property type="molecule type" value="Genomic_DNA"/>
</dbReference>
<dbReference type="InterPro" id="IPR056867">
    <property type="entry name" value="LRR_15"/>
</dbReference>
<organism evidence="2 3">
    <name type="scientific">Aspergillus nanangensis</name>
    <dbReference type="NCBI Taxonomy" id="2582783"/>
    <lineage>
        <taxon>Eukaryota</taxon>
        <taxon>Fungi</taxon>
        <taxon>Dikarya</taxon>
        <taxon>Ascomycota</taxon>
        <taxon>Pezizomycotina</taxon>
        <taxon>Eurotiomycetes</taxon>
        <taxon>Eurotiomycetidae</taxon>
        <taxon>Eurotiales</taxon>
        <taxon>Aspergillaceae</taxon>
        <taxon>Aspergillus</taxon>
        <taxon>Aspergillus subgen. Circumdati</taxon>
    </lineage>
</organism>
<dbReference type="InterPro" id="IPR001810">
    <property type="entry name" value="F-box_dom"/>
</dbReference>
<dbReference type="Proteomes" id="UP001194746">
    <property type="component" value="Unassembled WGS sequence"/>
</dbReference>
<dbReference type="Pfam" id="PF24969">
    <property type="entry name" value="LRR_15"/>
    <property type="match status" value="1"/>
</dbReference>
<dbReference type="AlphaFoldDB" id="A0AAD4CGW4"/>
<gene>
    <name evidence="2" type="ORF">FE257_011882</name>
</gene>
<dbReference type="Pfam" id="PF12937">
    <property type="entry name" value="F-box-like"/>
    <property type="match status" value="1"/>
</dbReference>
<evidence type="ECO:0000313" key="3">
    <source>
        <dbReference type="Proteomes" id="UP001194746"/>
    </source>
</evidence>
<dbReference type="SMART" id="SM00256">
    <property type="entry name" value="FBOX"/>
    <property type="match status" value="1"/>
</dbReference>
<feature type="domain" description="F-box" evidence="1">
    <location>
        <begin position="11"/>
        <end position="51"/>
    </location>
</feature>
<reference evidence="2" key="1">
    <citation type="journal article" date="2019" name="Beilstein J. Org. Chem.">
        <title>Nanangenines: drimane sesquiterpenoids as the dominant metabolite cohort of a novel Australian fungus, Aspergillus nanangensis.</title>
        <authorList>
            <person name="Lacey H.J."/>
            <person name="Gilchrist C.L.M."/>
            <person name="Crombie A."/>
            <person name="Kalaitzis J.A."/>
            <person name="Vuong D."/>
            <person name="Rutledge P.J."/>
            <person name="Turner P."/>
            <person name="Pitt J.I."/>
            <person name="Lacey E."/>
            <person name="Chooi Y.H."/>
            <person name="Piggott A.M."/>
        </authorList>
    </citation>
    <scope>NUCLEOTIDE SEQUENCE</scope>
    <source>
        <strain evidence="2">MST-FP2251</strain>
    </source>
</reference>
<dbReference type="InterPro" id="IPR036047">
    <property type="entry name" value="F-box-like_dom_sf"/>
</dbReference>
<dbReference type="SUPFAM" id="SSF81383">
    <property type="entry name" value="F-box domain"/>
    <property type="match status" value="1"/>
</dbReference>
<keyword evidence="3" id="KW-1185">Reference proteome</keyword>
<sequence length="480" mass="54425">MHISSPTLSTFPLEVVLEICGYLETPKDRLNLACCSRRFHELFLPLLYKNLWTGGKLLRPIVQVVNTLAKNPSLAASVETVHLSAWETYLGFNEATFEQAFHGWQEDLRINGDDEHLDWSQDGSINLKDVDFDPLYEQAKRVARSDDEARFWMSEVKMGNGDAWVALLLTLLPNVQRLEAEFPYCALWIHYVLKWAINGSFRQIPAFPHLEKAFVDWDSDDTQICTQHLMPFVLLPSMRRFHAKNLRGASGFGYDTVGDAPEMVGTSPVTHIEIDGSDGDWDLSKLMSSCQTLLSFRYFHRGCKSFEPHALYNDLLPFKESLETVWLDIQERFRRHKSPHNCDDPLPSFRDFTALKTLHLRMKNLPNLVTGAEGEEDSSVTSLGQFLPSSIETLQIADPGSLDNLRTFSQKLQHHVEHDMEFTPVLARITFKSSLLFMQTSDLLEDMTKACAKANIKFRVGAITDGPITWGPAAVAPSAF</sequence>
<proteinExistence type="predicted"/>
<evidence type="ECO:0000259" key="1">
    <source>
        <dbReference type="SMART" id="SM00256"/>
    </source>
</evidence>
<accession>A0AAD4CGW4</accession>
<name>A0AAD4CGW4_ASPNN</name>
<reference evidence="2" key="2">
    <citation type="submission" date="2020-02" db="EMBL/GenBank/DDBJ databases">
        <authorList>
            <person name="Gilchrist C.L.M."/>
            <person name="Chooi Y.-H."/>
        </authorList>
    </citation>
    <scope>NUCLEOTIDE SEQUENCE</scope>
    <source>
        <strain evidence="2">MST-FP2251</strain>
    </source>
</reference>